<protein>
    <recommendedName>
        <fullName evidence="5 7">Adenylate kinase</fullName>
        <shortName evidence="5">AK</shortName>
        <ecNumber evidence="5 7">2.7.4.3</ecNumber>
    </recommendedName>
    <alternativeName>
        <fullName evidence="5">ATP-AMP transphosphorylase</fullName>
    </alternativeName>
    <alternativeName>
        <fullName evidence="5">ATP:AMP phosphotransferase</fullName>
    </alternativeName>
    <alternativeName>
        <fullName evidence="5">Adenylate monophosphate kinase</fullName>
    </alternativeName>
</protein>
<comment type="similarity">
    <text evidence="5 6">Belongs to the adenylate kinase family.</text>
</comment>
<dbReference type="Pfam" id="PF05191">
    <property type="entry name" value="ADK_lid"/>
    <property type="match status" value="1"/>
</dbReference>
<dbReference type="HAMAP" id="MF_00235">
    <property type="entry name" value="Adenylate_kinase_Adk"/>
    <property type="match status" value="1"/>
</dbReference>
<dbReference type="EC" id="2.7.4.3" evidence="5 7"/>
<dbReference type="UniPathway" id="UPA00588">
    <property type="reaction ID" value="UER00649"/>
</dbReference>
<organism evidence="8 9">
    <name type="scientific">Brevirhabdus pacifica</name>
    <dbReference type="NCBI Taxonomy" id="1267768"/>
    <lineage>
        <taxon>Bacteria</taxon>
        <taxon>Pseudomonadati</taxon>
        <taxon>Pseudomonadota</taxon>
        <taxon>Alphaproteobacteria</taxon>
        <taxon>Rhodobacterales</taxon>
        <taxon>Paracoccaceae</taxon>
        <taxon>Brevirhabdus</taxon>
    </lineage>
</organism>
<comment type="pathway">
    <text evidence="5">Purine metabolism; AMP biosynthesis via salvage pathway; AMP from ADP: step 1/1.</text>
</comment>
<dbReference type="SUPFAM" id="SSF52540">
    <property type="entry name" value="P-loop containing nucleoside triphosphate hydrolases"/>
    <property type="match status" value="1"/>
</dbReference>
<dbReference type="NCBIfam" id="TIGR01351">
    <property type="entry name" value="adk"/>
    <property type="match status" value="1"/>
</dbReference>
<feature type="binding site" evidence="5">
    <location>
        <position position="129"/>
    </location>
    <ligand>
        <name>Zn(2+)</name>
        <dbReference type="ChEBI" id="CHEBI:29105"/>
        <note>structural</note>
    </ligand>
</feature>
<dbReference type="OrthoDB" id="9805030at2"/>
<dbReference type="AlphaFoldDB" id="A0A1U7DJU8"/>
<comment type="subcellular location">
    <subcellularLocation>
        <location evidence="5 7">Cytoplasm</location>
    </subcellularLocation>
</comment>
<accession>A0A2M9D4E0</accession>
<keyword evidence="2 5" id="KW-0545">Nucleotide biosynthesis</keyword>
<dbReference type="NCBIfam" id="NF001381">
    <property type="entry name" value="PRK00279.1-3"/>
    <property type="match status" value="1"/>
</dbReference>
<keyword evidence="5" id="KW-0479">Metal-binding</keyword>
<dbReference type="PROSITE" id="PS00113">
    <property type="entry name" value="ADENYLATE_KINASE"/>
    <property type="match status" value="1"/>
</dbReference>
<feature type="binding site" evidence="5">
    <location>
        <begin position="135"/>
        <end position="136"/>
    </location>
    <ligand>
        <name>ATP</name>
        <dbReference type="ChEBI" id="CHEBI:30616"/>
    </ligand>
</feature>
<dbReference type="EMBL" id="CP019124">
    <property type="protein sequence ID" value="APX90159.1"/>
    <property type="molecule type" value="Genomic_DNA"/>
</dbReference>
<feature type="binding site" evidence="5">
    <location>
        <position position="199"/>
    </location>
    <ligand>
        <name>ATP</name>
        <dbReference type="ChEBI" id="CHEBI:30616"/>
    </ligand>
</feature>
<feature type="binding site" evidence="5">
    <location>
        <begin position="57"/>
        <end position="59"/>
    </location>
    <ligand>
        <name>AMP</name>
        <dbReference type="ChEBI" id="CHEBI:456215"/>
    </ligand>
</feature>
<dbReference type="InterPro" id="IPR007862">
    <property type="entry name" value="Adenylate_kinase_lid-dom"/>
</dbReference>
<feature type="binding site" evidence="5">
    <location>
        <begin position="10"/>
        <end position="15"/>
    </location>
    <ligand>
        <name>ATP</name>
        <dbReference type="ChEBI" id="CHEBI:30616"/>
    </ligand>
</feature>
<evidence type="ECO:0000256" key="4">
    <source>
        <dbReference type="ARBA" id="ARBA00022777"/>
    </source>
</evidence>
<feature type="binding site" evidence="5">
    <location>
        <position position="160"/>
    </location>
    <ligand>
        <name>AMP</name>
        <dbReference type="ChEBI" id="CHEBI:456215"/>
    </ligand>
</feature>
<feature type="binding site" evidence="5">
    <location>
        <position position="36"/>
    </location>
    <ligand>
        <name>AMP</name>
        <dbReference type="ChEBI" id="CHEBI:456215"/>
    </ligand>
</feature>
<dbReference type="Gene3D" id="3.40.50.300">
    <property type="entry name" value="P-loop containing nucleotide triphosphate hydrolases"/>
    <property type="match status" value="1"/>
</dbReference>
<keyword evidence="1 5" id="KW-0808">Transferase</keyword>
<feature type="binding site" evidence="5">
    <location>
        <position position="132"/>
    </location>
    <ligand>
        <name>Zn(2+)</name>
        <dbReference type="ChEBI" id="CHEBI:29105"/>
        <note>structural</note>
    </ligand>
</feature>
<dbReference type="PANTHER" id="PTHR23359">
    <property type="entry name" value="NUCLEOTIDE KINASE"/>
    <property type="match status" value="1"/>
</dbReference>
<name>A0A1U7DJU8_9RHOB</name>
<evidence type="ECO:0000256" key="1">
    <source>
        <dbReference type="ARBA" id="ARBA00022679"/>
    </source>
</evidence>
<evidence type="ECO:0000256" key="2">
    <source>
        <dbReference type="ARBA" id="ARBA00022727"/>
    </source>
</evidence>
<keyword evidence="5" id="KW-0862">Zinc</keyword>
<feature type="binding site" evidence="5">
    <location>
        <position position="149"/>
    </location>
    <ligand>
        <name>Zn(2+)</name>
        <dbReference type="ChEBI" id="CHEBI:29105"/>
        <note>structural</note>
    </ligand>
</feature>
<evidence type="ECO:0000256" key="7">
    <source>
        <dbReference type="RuleBase" id="RU003331"/>
    </source>
</evidence>
<comment type="function">
    <text evidence="5">Catalyzes the reversible transfer of the terminal phosphate group between ATP and AMP. Plays an important role in cellular energy homeostasis and in adenine nucleotide metabolism.</text>
</comment>
<evidence type="ECO:0000256" key="5">
    <source>
        <dbReference type="HAMAP-Rule" id="MF_00235"/>
    </source>
</evidence>
<feature type="binding site" evidence="5">
    <location>
        <position position="31"/>
    </location>
    <ligand>
        <name>AMP</name>
        <dbReference type="ChEBI" id="CHEBI:456215"/>
    </ligand>
</feature>
<proteinExistence type="inferred from homology"/>
<dbReference type="Pfam" id="PF00406">
    <property type="entry name" value="ADK"/>
    <property type="match status" value="1"/>
</dbReference>
<dbReference type="InterPro" id="IPR033690">
    <property type="entry name" value="Adenylat_kinase_CS"/>
</dbReference>
<feature type="binding site" evidence="5">
    <location>
        <position position="91"/>
    </location>
    <ligand>
        <name>AMP</name>
        <dbReference type="ChEBI" id="CHEBI:456215"/>
    </ligand>
</feature>
<feature type="binding site" evidence="5">
    <location>
        <position position="126"/>
    </location>
    <ligand>
        <name>ATP</name>
        <dbReference type="ChEBI" id="CHEBI:30616"/>
    </ligand>
</feature>
<keyword evidence="5 7" id="KW-0067">ATP-binding</keyword>
<feature type="region of interest" description="NMP" evidence="5">
    <location>
        <begin position="30"/>
        <end position="59"/>
    </location>
</feature>
<dbReference type="InterPro" id="IPR000850">
    <property type="entry name" value="Adenylat/UMP-CMP_kin"/>
</dbReference>
<dbReference type="RefSeq" id="WP_076980177.1">
    <property type="nucleotide sequence ID" value="NZ_CP019124.1"/>
</dbReference>
<dbReference type="FunFam" id="3.40.50.300:FF:000106">
    <property type="entry name" value="Adenylate kinase mitochondrial"/>
    <property type="match status" value="1"/>
</dbReference>
<dbReference type="InterPro" id="IPR027417">
    <property type="entry name" value="P-loop_NTPase"/>
</dbReference>
<accession>A0A1U7DJU8</accession>
<dbReference type="GO" id="GO:0008270">
    <property type="term" value="F:zinc ion binding"/>
    <property type="evidence" value="ECO:0007669"/>
    <property type="project" value="UniProtKB-UniRule"/>
</dbReference>
<feature type="binding site" evidence="5">
    <location>
        <position position="152"/>
    </location>
    <ligand>
        <name>Zn(2+)</name>
        <dbReference type="ChEBI" id="CHEBI:29105"/>
        <note>structural</note>
    </ligand>
</feature>
<dbReference type="InterPro" id="IPR006259">
    <property type="entry name" value="Adenyl_kin_sub"/>
</dbReference>
<comment type="domain">
    <text evidence="5">Consists of three domains, a large central CORE domain and two small peripheral domains, NMPbind and LID, which undergo movements during catalysis. The LID domain closes over the site of phosphoryl transfer upon ATP binding. Assembling and dissambling the active center during each catalytic cycle provides an effective means to prevent ATP hydrolysis. Some bacteria have evolved a zinc-coordinating structure that stabilizes the LID domain.</text>
</comment>
<keyword evidence="5" id="KW-0963">Cytoplasm</keyword>
<reference evidence="8 9" key="1">
    <citation type="submission" date="2017-01" db="EMBL/GenBank/DDBJ databases">
        <title>Genomic analysis of Xuhuaishuia manganoxidans DY6-4.</title>
        <authorList>
            <person name="Wang X."/>
        </authorList>
    </citation>
    <scope>NUCLEOTIDE SEQUENCE [LARGE SCALE GENOMIC DNA]</scope>
    <source>
        <strain evidence="8 9">DY6-4</strain>
    </source>
</reference>
<keyword evidence="4 5" id="KW-0418">Kinase</keyword>
<comment type="catalytic activity">
    <reaction evidence="5 7">
        <text>AMP + ATP = 2 ADP</text>
        <dbReference type="Rhea" id="RHEA:12973"/>
        <dbReference type="ChEBI" id="CHEBI:30616"/>
        <dbReference type="ChEBI" id="CHEBI:456215"/>
        <dbReference type="ChEBI" id="CHEBI:456216"/>
        <dbReference type="EC" id="2.7.4.3"/>
    </reaction>
</comment>
<dbReference type="NCBIfam" id="NF011100">
    <property type="entry name" value="PRK14527.1"/>
    <property type="match status" value="1"/>
</dbReference>
<dbReference type="Proteomes" id="UP000187266">
    <property type="component" value="Chromosome"/>
</dbReference>
<dbReference type="GO" id="GO:0004017">
    <property type="term" value="F:AMP kinase activity"/>
    <property type="evidence" value="ECO:0007669"/>
    <property type="project" value="UniProtKB-UniRule"/>
</dbReference>
<comment type="subunit">
    <text evidence="5 7">Monomer.</text>
</comment>
<dbReference type="GO" id="GO:0005737">
    <property type="term" value="C:cytoplasm"/>
    <property type="evidence" value="ECO:0007669"/>
    <property type="project" value="UniProtKB-SubCell"/>
</dbReference>
<dbReference type="CDD" id="cd01428">
    <property type="entry name" value="ADK"/>
    <property type="match status" value="1"/>
</dbReference>
<evidence type="ECO:0000313" key="8">
    <source>
        <dbReference type="EMBL" id="APX90159.1"/>
    </source>
</evidence>
<evidence type="ECO:0000256" key="3">
    <source>
        <dbReference type="ARBA" id="ARBA00022741"/>
    </source>
</evidence>
<dbReference type="GO" id="GO:0044209">
    <property type="term" value="P:AMP salvage"/>
    <property type="evidence" value="ECO:0007669"/>
    <property type="project" value="UniProtKB-UniRule"/>
</dbReference>
<dbReference type="STRING" id="1267768.BV394_10845"/>
<comment type="caution">
    <text evidence="5">Lacks conserved residue(s) required for the propagation of feature annotation.</text>
</comment>
<sequence length="215" mass="23332">MNIILLGPPGAGKGTQARILVEERGMIQLSTGDMLREAKSSGTEMGNLVADVMARGQLVTDEIVIGLIEEKLNAESGGGFIFDGFPRTLAQADALGELLERKGQKLDAVIEMRVDDVALVRRITGRFTCGNCGEVYHDDTKPTAKEGVCDVCGSTDLQRRADDNEESLRQRLMEYYKKTSPLIGYYHAKGSLRAVDGLGEIDAVANEIRGILDRG</sequence>
<feature type="binding site" evidence="5">
    <location>
        <begin position="84"/>
        <end position="87"/>
    </location>
    <ligand>
        <name>AMP</name>
        <dbReference type="ChEBI" id="CHEBI:456215"/>
    </ligand>
</feature>
<dbReference type="GO" id="GO:0005524">
    <property type="term" value="F:ATP binding"/>
    <property type="evidence" value="ECO:0007669"/>
    <property type="project" value="UniProtKB-UniRule"/>
</dbReference>
<evidence type="ECO:0000313" key="9">
    <source>
        <dbReference type="Proteomes" id="UP000187266"/>
    </source>
</evidence>
<evidence type="ECO:0000256" key="6">
    <source>
        <dbReference type="RuleBase" id="RU003330"/>
    </source>
</evidence>
<dbReference type="NCBIfam" id="NF011105">
    <property type="entry name" value="PRK14532.1"/>
    <property type="match status" value="1"/>
</dbReference>
<gene>
    <name evidence="5" type="primary">adk</name>
    <name evidence="8" type="ORF">BV394_10845</name>
</gene>
<dbReference type="NCBIfam" id="NF001380">
    <property type="entry name" value="PRK00279.1-2"/>
    <property type="match status" value="1"/>
</dbReference>
<keyword evidence="9" id="KW-1185">Reference proteome</keyword>
<keyword evidence="3 5" id="KW-0547">Nucleotide-binding</keyword>
<feature type="binding site" evidence="5">
    <location>
        <position position="171"/>
    </location>
    <ligand>
        <name>AMP</name>
        <dbReference type="ChEBI" id="CHEBI:456215"/>
    </ligand>
</feature>
<dbReference type="PRINTS" id="PR00094">
    <property type="entry name" value="ADENYLTKNASE"/>
</dbReference>